<organism evidence="1 2">
    <name type="scientific">Phytophthora citrophthora</name>
    <dbReference type="NCBI Taxonomy" id="4793"/>
    <lineage>
        <taxon>Eukaryota</taxon>
        <taxon>Sar</taxon>
        <taxon>Stramenopiles</taxon>
        <taxon>Oomycota</taxon>
        <taxon>Peronosporomycetes</taxon>
        <taxon>Peronosporales</taxon>
        <taxon>Peronosporaceae</taxon>
        <taxon>Phytophthora</taxon>
    </lineage>
</organism>
<dbReference type="EMBL" id="JASMQC010000055">
    <property type="protein sequence ID" value="KAK1928912.1"/>
    <property type="molecule type" value="Genomic_DNA"/>
</dbReference>
<proteinExistence type="predicted"/>
<comment type="caution">
    <text evidence="1">The sequence shown here is derived from an EMBL/GenBank/DDBJ whole genome shotgun (WGS) entry which is preliminary data.</text>
</comment>
<dbReference type="Proteomes" id="UP001259832">
    <property type="component" value="Unassembled WGS sequence"/>
</dbReference>
<evidence type="ECO:0000313" key="1">
    <source>
        <dbReference type="EMBL" id="KAK1928912.1"/>
    </source>
</evidence>
<gene>
    <name evidence="1" type="ORF">P3T76_015552</name>
</gene>
<sequence>MLMADGFSDALAIVDEWVGAGRKEDFFQFVSEKYPSVAGANPSGTCLFLALQQALVPVGDSQGVEDADIQEFIARSAELHQDVSHGVPWRLFRALVAQMRSRGSELSLVDIECNRHRTGHRGVAAIERLPLEEGFYLVAASNSMAVGHAFVLHVAGGRYTVYDDTIRRPLRSYGEWIDRLMFVRRVAIET</sequence>
<name>A0AAD9LAX8_9STRA</name>
<evidence type="ECO:0000313" key="2">
    <source>
        <dbReference type="Proteomes" id="UP001259832"/>
    </source>
</evidence>
<dbReference type="AlphaFoldDB" id="A0AAD9LAX8"/>
<keyword evidence="2" id="KW-1185">Reference proteome</keyword>
<reference evidence="1" key="1">
    <citation type="submission" date="2023-08" db="EMBL/GenBank/DDBJ databases">
        <title>Reference Genome Resource for the Citrus Pathogen Phytophthora citrophthora.</title>
        <authorList>
            <person name="Moller H."/>
            <person name="Coetzee B."/>
            <person name="Rose L.J."/>
            <person name="Van Niekerk J.M."/>
        </authorList>
    </citation>
    <scope>NUCLEOTIDE SEQUENCE</scope>
    <source>
        <strain evidence="1">STE-U-9442</strain>
    </source>
</reference>
<protein>
    <submittedName>
        <fullName evidence="1">Uncharacterized protein</fullName>
    </submittedName>
</protein>
<accession>A0AAD9LAX8</accession>